<dbReference type="Pfam" id="PF00515">
    <property type="entry name" value="TPR_1"/>
    <property type="match status" value="1"/>
</dbReference>
<dbReference type="Proteomes" id="UP000316008">
    <property type="component" value="Unassembled WGS sequence"/>
</dbReference>
<reference evidence="6 7" key="1">
    <citation type="submission" date="2019-07" db="EMBL/GenBank/DDBJ databases">
        <authorList>
            <person name="Huq M.A."/>
        </authorList>
    </citation>
    <scope>NUCLEOTIDE SEQUENCE [LARGE SCALE GENOMIC DNA]</scope>
    <source>
        <strain evidence="6 7">MAH-3</strain>
    </source>
</reference>
<keyword evidence="4" id="KW-0175">Coiled coil</keyword>
<evidence type="ECO:0000256" key="1">
    <source>
        <dbReference type="ARBA" id="ARBA00022737"/>
    </source>
</evidence>
<keyword evidence="2 3" id="KW-0802">TPR repeat</keyword>
<evidence type="ECO:0000256" key="2">
    <source>
        <dbReference type="ARBA" id="ARBA00022803"/>
    </source>
</evidence>
<proteinExistence type="predicted"/>
<evidence type="ECO:0000256" key="4">
    <source>
        <dbReference type="SAM" id="Coils"/>
    </source>
</evidence>
<dbReference type="InterPro" id="IPR019734">
    <property type="entry name" value="TPR_rpt"/>
</dbReference>
<feature type="domain" description="PPM-type phosphatase" evidence="5">
    <location>
        <begin position="459"/>
        <end position="655"/>
    </location>
</feature>
<dbReference type="PANTHER" id="PTHR45641">
    <property type="entry name" value="TETRATRICOPEPTIDE REPEAT PROTEIN (AFU_ORTHOLOGUE AFUA_6G03870)"/>
    <property type="match status" value="1"/>
</dbReference>
<feature type="repeat" description="TPR" evidence="3">
    <location>
        <begin position="83"/>
        <end position="116"/>
    </location>
</feature>
<dbReference type="PANTHER" id="PTHR45641:SF19">
    <property type="entry name" value="NEPHROCYSTIN-3"/>
    <property type="match status" value="1"/>
</dbReference>
<accession>A0A556N7N0</accession>
<organism evidence="6 7">
    <name type="scientific">Fluviicola chungangensis</name>
    <dbReference type="NCBI Taxonomy" id="2597671"/>
    <lineage>
        <taxon>Bacteria</taxon>
        <taxon>Pseudomonadati</taxon>
        <taxon>Bacteroidota</taxon>
        <taxon>Flavobacteriia</taxon>
        <taxon>Flavobacteriales</taxon>
        <taxon>Crocinitomicaceae</taxon>
        <taxon>Fluviicola</taxon>
    </lineage>
</organism>
<dbReference type="Gene3D" id="3.60.40.10">
    <property type="entry name" value="PPM-type phosphatase domain"/>
    <property type="match status" value="1"/>
</dbReference>
<dbReference type="SMART" id="SM00028">
    <property type="entry name" value="TPR"/>
    <property type="match status" value="5"/>
</dbReference>
<evidence type="ECO:0000259" key="5">
    <source>
        <dbReference type="Pfam" id="PF07228"/>
    </source>
</evidence>
<dbReference type="PROSITE" id="PS50005">
    <property type="entry name" value="TPR"/>
    <property type="match status" value="2"/>
</dbReference>
<protein>
    <submittedName>
        <fullName evidence="6">Tetratricopeptide repeat protein</fullName>
    </submittedName>
</protein>
<sequence length="656" mass="75287">MKQDRLIPAILFTLFHLFSFSQTENRLDSLLNVSSQMKDDTNKVILQNNIFWDYKYSHPKQMEKLVKETLKLSKKLNYNPGTALAYKNLGILMDEAGNISKSVESYQRAIRYYKKAHDEMGVAKSEANIGMLYRDLKRNDEAIEKFRTSNKVFIQNNFLPGQLLIYQNMSICYEFEDELDSATVYIKKAMQIMNQLGTVDPNVYGNYANIFMKQKNYEKAIEYYEKAIAIMGSSSRGTTWTDNLGLAYYHQKQYSKALPLIEASIKNANNIYNANVMATHMHLANLHHAMGNDLAAFGILKTYIDIKDSIFSLENAHQLSELSKKYESEKNQIRIKNQEEQLKSEKIQKYSFAGSMIVFIGLGFLLFRSLKQKNKANKIILEQKKLVEEQKDALEFKNREILDSITYAKRLQDAILPAVDYWHQTLPESFILYKPKDIVAGDFYWLEKHTVVNDTGAEEYLFFAAADCTGHGVPGAMVSVICCNALNRSVLEFNLVEPGKILDKTRELVISTFNKSVENVKDGMDISLGCLNVKTRELLWSGANNPLWIVPAGSDEIVEWKPDKQPIGTYADEKPFNTHSMVLEPKTTIYLFTDGYADQFGGQSGKKFKYKQFKDSILAIHDRPMKDQKEYLETTFENWKGELEQVDDVCVIGIRI</sequence>
<dbReference type="Pfam" id="PF07228">
    <property type="entry name" value="SpoIIE"/>
    <property type="match status" value="1"/>
</dbReference>
<comment type="caution">
    <text evidence="6">The sequence shown here is derived from an EMBL/GenBank/DDBJ whole genome shotgun (WGS) entry which is preliminary data.</text>
</comment>
<dbReference type="InterPro" id="IPR036457">
    <property type="entry name" value="PPM-type-like_dom_sf"/>
</dbReference>
<dbReference type="PROSITE" id="PS50293">
    <property type="entry name" value="TPR_REGION"/>
    <property type="match status" value="1"/>
</dbReference>
<gene>
    <name evidence="6" type="ORF">FO442_03240</name>
</gene>
<evidence type="ECO:0000313" key="6">
    <source>
        <dbReference type="EMBL" id="TSJ48165.1"/>
    </source>
</evidence>
<feature type="coiled-coil region" evidence="4">
    <location>
        <begin position="319"/>
        <end position="348"/>
    </location>
</feature>
<dbReference type="RefSeq" id="WP_144331700.1">
    <property type="nucleotide sequence ID" value="NZ_VLPL01000001.1"/>
</dbReference>
<keyword evidence="7" id="KW-1185">Reference proteome</keyword>
<name>A0A556N7N0_9FLAO</name>
<dbReference type="Gene3D" id="1.25.40.10">
    <property type="entry name" value="Tetratricopeptide repeat domain"/>
    <property type="match status" value="2"/>
</dbReference>
<evidence type="ECO:0000313" key="7">
    <source>
        <dbReference type="Proteomes" id="UP000316008"/>
    </source>
</evidence>
<dbReference type="EMBL" id="VLPL01000001">
    <property type="protein sequence ID" value="TSJ48165.1"/>
    <property type="molecule type" value="Genomic_DNA"/>
</dbReference>
<dbReference type="InterPro" id="IPR001932">
    <property type="entry name" value="PPM-type_phosphatase-like_dom"/>
</dbReference>
<dbReference type="OrthoDB" id="1119265at2"/>
<dbReference type="SUPFAM" id="SSF48452">
    <property type="entry name" value="TPR-like"/>
    <property type="match status" value="1"/>
</dbReference>
<feature type="repeat" description="TPR" evidence="3">
    <location>
        <begin position="201"/>
        <end position="234"/>
    </location>
</feature>
<dbReference type="InterPro" id="IPR011990">
    <property type="entry name" value="TPR-like_helical_dom_sf"/>
</dbReference>
<keyword evidence="1" id="KW-0677">Repeat</keyword>
<dbReference type="AlphaFoldDB" id="A0A556N7N0"/>
<evidence type="ECO:0000256" key="3">
    <source>
        <dbReference type="PROSITE-ProRule" id="PRU00339"/>
    </source>
</evidence>